<keyword evidence="3" id="KW-1185">Reference proteome</keyword>
<organism evidence="2 3">
    <name type="scientific">Iodidimonas gelatinilytica</name>
    <dbReference type="NCBI Taxonomy" id="1236966"/>
    <lineage>
        <taxon>Bacteria</taxon>
        <taxon>Pseudomonadati</taxon>
        <taxon>Pseudomonadota</taxon>
        <taxon>Alphaproteobacteria</taxon>
        <taxon>Iodidimonadales</taxon>
        <taxon>Iodidimonadaceae</taxon>
        <taxon>Iodidimonas</taxon>
    </lineage>
</organism>
<dbReference type="Pfam" id="PF17778">
    <property type="entry name" value="WHD_BLACT"/>
    <property type="match status" value="1"/>
</dbReference>
<gene>
    <name evidence="2" type="ORF">JCM17845_24350</name>
</gene>
<evidence type="ECO:0000259" key="1">
    <source>
        <dbReference type="SMART" id="SM00849"/>
    </source>
</evidence>
<dbReference type="PANTHER" id="PTHR23131:SF0">
    <property type="entry name" value="ENDORIBONUCLEASE LACTB2"/>
    <property type="match status" value="1"/>
</dbReference>
<dbReference type="PANTHER" id="PTHR23131">
    <property type="entry name" value="ENDORIBONUCLEASE LACTB2"/>
    <property type="match status" value="1"/>
</dbReference>
<dbReference type="AlphaFoldDB" id="A0A5A7N0L4"/>
<dbReference type="InterPro" id="IPR041516">
    <property type="entry name" value="LACTB2_WH"/>
</dbReference>
<dbReference type="CDD" id="cd16278">
    <property type="entry name" value="metallo-hydrolase-like_MBL-fold"/>
    <property type="match status" value="1"/>
</dbReference>
<dbReference type="SUPFAM" id="SSF56281">
    <property type="entry name" value="Metallo-hydrolase/oxidoreductase"/>
    <property type="match status" value="1"/>
</dbReference>
<comment type="caution">
    <text evidence="2">The sequence shown here is derived from an EMBL/GenBank/DDBJ whole genome shotgun (WGS) entry which is preliminary data.</text>
</comment>
<dbReference type="InterPro" id="IPR036866">
    <property type="entry name" value="RibonucZ/Hydroxyglut_hydro"/>
</dbReference>
<accession>A0A5A7N0L4</accession>
<dbReference type="RefSeq" id="WP_150002692.1">
    <property type="nucleotide sequence ID" value="NZ_BKCM01000013.1"/>
</dbReference>
<feature type="domain" description="Metallo-beta-lactamase" evidence="1">
    <location>
        <begin position="52"/>
        <end position="222"/>
    </location>
</feature>
<dbReference type="Proteomes" id="UP000325187">
    <property type="component" value="Unassembled WGS sequence"/>
</dbReference>
<dbReference type="SMART" id="SM00849">
    <property type="entry name" value="Lactamase_B"/>
    <property type="match status" value="1"/>
</dbReference>
<sequence>MIVRTRAVTEPETHVPPDFNCNFDAPYEAPHPIARGIVQVLAQNPKDYTFRGTNSFLVGETELAIIDPGPLLDSHIDALMKAVAGRPVRAILVTHSHQDHSPAAAALSQLTGAPVMGHRPIDAAIAALTTEDVDLAFAPDRELTDQDSITIDGRVIRAVHTPGHFPNHLCYALEQEHILFSGDQVMGWSTTVISPPLGNLEHYLNSLEALLTREDRLYLPSHGPKIDNPHHYVRQLIEHRHCREQQIIACLQKGCRTPAEIVSQIYTGLTPRLVQAAQQSVQAHLDYLTAQGLLGPGNVYHPRPTESALHPVQS</sequence>
<reference evidence="2 3" key="1">
    <citation type="submission" date="2019-09" db="EMBL/GenBank/DDBJ databases">
        <title>NBRP : Genome information of microbial organism related human and environment.</title>
        <authorList>
            <person name="Hattori M."/>
            <person name="Oshima K."/>
            <person name="Inaba H."/>
            <person name="Suda W."/>
            <person name="Sakamoto M."/>
            <person name="Iino T."/>
            <person name="Kitahara M."/>
            <person name="Oshida Y."/>
            <person name="Iida T."/>
            <person name="Kudo T."/>
            <person name="Itoh T."/>
            <person name="Ohkuma M."/>
        </authorList>
    </citation>
    <scope>NUCLEOTIDE SEQUENCE [LARGE SCALE GENOMIC DNA]</scope>
    <source>
        <strain evidence="2 3">Mie-1</strain>
    </source>
</reference>
<dbReference type="InterPro" id="IPR050662">
    <property type="entry name" value="Sec-metab_biosynth-thioest"/>
</dbReference>
<dbReference type="InterPro" id="IPR036388">
    <property type="entry name" value="WH-like_DNA-bd_sf"/>
</dbReference>
<evidence type="ECO:0000313" key="3">
    <source>
        <dbReference type="Proteomes" id="UP000325187"/>
    </source>
</evidence>
<evidence type="ECO:0000313" key="2">
    <source>
        <dbReference type="EMBL" id="GER01812.1"/>
    </source>
</evidence>
<dbReference type="Gene3D" id="1.10.10.10">
    <property type="entry name" value="Winged helix-like DNA-binding domain superfamily/Winged helix DNA-binding domain"/>
    <property type="match status" value="1"/>
</dbReference>
<name>A0A5A7N0L4_9PROT</name>
<protein>
    <submittedName>
        <fullName evidence="2">MBL fold metallo-hydrolase</fullName>
    </submittedName>
</protein>
<dbReference type="Gene3D" id="3.60.15.10">
    <property type="entry name" value="Ribonuclease Z/Hydroxyacylglutathione hydrolase-like"/>
    <property type="match status" value="1"/>
</dbReference>
<dbReference type="GO" id="GO:0016787">
    <property type="term" value="F:hydrolase activity"/>
    <property type="evidence" value="ECO:0007669"/>
    <property type="project" value="UniProtKB-KW"/>
</dbReference>
<keyword evidence="2" id="KW-0378">Hydrolase</keyword>
<dbReference type="Pfam" id="PF00753">
    <property type="entry name" value="Lactamase_B"/>
    <property type="match status" value="1"/>
</dbReference>
<dbReference type="EMBL" id="BKCM01000013">
    <property type="protein sequence ID" value="GER01812.1"/>
    <property type="molecule type" value="Genomic_DNA"/>
</dbReference>
<proteinExistence type="predicted"/>
<dbReference type="InterPro" id="IPR001279">
    <property type="entry name" value="Metallo-B-lactamas"/>
</dbReference>